<dbReference type="AlphaFoldDB" id="A0A098G0R4"/>
<organism evidence="1 2">
    <name type="scientific">Legionella fallonii LLAP-10</name>
    <dbReference type="NCBI Taxonomy" id="1212491"/>
    <lineage>
        <taxon>Bacteria</taxon>
        <taxon>Pseudomonadati</taxon>
        <taxon>Pseudomonadota</taxon>
        <taxon>Gammaproteobacteria</taxon>
        <taxon>Legionellales</taxon>
        <taxon>Legionellaceae</taxon>
        <taxon>Legionella</taxon>
    </lineage>
</organism>
<protein>
    <submittedName>
        <fullName evidence="1">Uncharacterized protein</fullName>
    </submittedName>
</protein>
<dbReference type="STRING" id="1212491.LFA_0600"/>
<keyword evidence="2" id="KW-1185">Reference proteome</keyword>
<dbReference type="KEGG" id="lfa:LFA_0600"/>
<evidence type="ECO:0000313" key="2">
    <source>
        <dbReference type="Proteomes" id="UP000032430"/>
    </source>
</evidence>
<gene>
    <name evidence="1" type="ORF">LFA_0600</name>
</gene>
<reference evidence="2" key="1">
    <citation type="submission" date="2014-09" db="EMBL/GenBank/DDBJ databases">
        <authorList>
            <person name="Gomez-Valero L."/>
        </authorList>
    </citation>
    <scope>NUCLEOTIDE SEQUENCE [LARGE SCALE GENOMIC DNA]</scope>
    <source>
        <strain evidence="2">ATCC700992</strain>
    </source>
</reference>
<proteinExistence type="predicted"/>
<dbReference type="HOGENOM" id="CLU_2898695_0_0_6"/>
<dbReference type="EMBL" id="LN614827">
    <property type="protein sequence ID" value="CEG56053.1"/>
    <property type="molecule type" value="Genomic_DNA"/>
</dbReference>
<evidence type="ECO:0000313" key="1">
    <source>
        <dbReference type="EMBL" id="CEG56053.1"/>
    </source>
</evidence>
<sequence>MGPAVDAAGIRNILMARAVLPHTSSPSMTQTVPSLAREIIIRIKYSIAENGWGEGLRRIFRS</sequence>
<name>A0A098G0R4_9GAMM</name>
<accession>A0A098G0R4</accession>
<dbReference type="Proteomes" id="UP000032430">
    <property type="component" value="Chromosome I"/>
</dbReference>